<dbReference type="EMBL" id="GBXM01066539">
    <property type="protein sequence ID" value="JAH42038.1"/>
    <property type="molecule type" value="Transcribed_RNA"/>
</dbReference>
<reference evidence="1" key="1">
    <citation type="submission" date="2014-11" db="EMBL/GenBank/DDBJ databases">
        <authorList>
            <person name="Amaro Gonzalez C."/>
        </authorList>
    </citation>
    <scope>NUCLEOTIDE SEQUENCE</scope>
</reference>
<sequence>MSAVNQSSSYGVYEHWLLTTRGTRP</sequence>
<evidence type="ECO:0000313" key="1">
    <source>
        <dbReference type="EMBL" id="JAH33573.1"/>
    </source>
</evidence>
<accession>A0A0E9RZ82</accession>
<name>A0A0E9RZ82_ANGAN</name>
<protein>
    <submittedName>
        <fullName evidence="1">Uncharacterized protein</fullName>
    </submittedName>
</protein>
<dbReference type="EMBL" id="GBXM01075004">
    <property type="protein sequence ID" value="JAH33573.1"/>
    <property type="molecule type" value="Transcribed_RNA"/>
</dbReference>
<dbReference type="AlphaFoldDB" id="A0A0E9RZ82"/>
<proteinExistence type="predicted"/>
<organism evidence="1">
    <name type="scientific">Anguilla anguilla</name>
    <name type="common">European freshwater eel</name>
    <name type="synonym">Muraena anguilla</name>
    <dbReference type="NCBI Taxonomy" id="7936"/>
    <lineage>
        <taxon>Eukaryota</taxon>
        <taxon>Metazoa</taxon>
        <taxon>Chordata</taxon>
        <taxon>Craniata</taxon>
        <taxon>Vertebrata</taxon>
        <taxon>Euteleostomi</taxon>
        <taxon>Actinopterygii</taxon>
        <taxon>Neopterygii</taxon>
        <taxon>Teleostei</taxon>
        <taxon>Anguilliformes</taxon>
        <taxon>Anguillidae</taxon>
        <taxon>Anguilla</taxon>
    </lineage>
</organism>
<reference evidence="1" key="2">
    <citation type="journal article" date="2015" name="Fish Shellfish Immunol.">
        <title>Early steps in the European eel (Anguilla anguilla)-Vibrio vulnificus interaction in the gills: Role of the RtxA13 toxin.</title>
        <authorList>
            <person name="Callol A."/>
            <person name="Pajuelo D."/>
            <person name="Ebbesson L."/>
            <person name="Teles M."/>
            <person name="MacKenzie S."/>
            <person name="Amaro C."/>
        </authorList>
    </citation>
    <scope>NUCLEOTIDE SEQUENCE</scope>
</reference>